<dbReference type="InterPro" id="IPR043519">
    <property type="entry name" value="NT_sf"/>
</dbReference>
<dbReference type="CDD" id="cd05401">
    <property type="entry name" value="NT_GlnE_GlnD_like"/>
    <property type="match status" value="2"/>
</dbReference>
<evidence type="ECO:0000259" key="7">
    <source>
        <dbReference type="Pfam" id="PF03710"/>
    </source>
</evidence>
<evidence type="ECO:0000256" key="2">
    <source>
        <dbReference type="ARBA" id="ARBA00022695"/>
    </source>
</evidence>
<dbReference type="Pfam" id="PF03710">
    <property type="entry name" value="GlnE"/>
    <property type="match status" value="2"/>
</dbReference>
<dbReference type="InterPro" id="IPR013546">
    <property type="entry name" value="PII_UdlTrfase/GS_AdlTrfase"/>
</dbReference>
<gene>
    <name evidence="9" type="ORF">GR170_03725</name>
</gene>
<dbReference type="SUPFAM" id="SSF81593">
    <property type="entry name" value="Nucleotidyltransferase substrate binding subunit/domain"/>
    <property type="match status" value="2"/>
</dbReference>
<dbReference type="GO" id="GO:0005829">
    <property type="term" value="C:cytosol"/>
    <property type="evidence" value="ECO:0007669"/>
    <property type="project" value="TreeGrafter"/>
</dbReference>
<keyword evidence="3" id="KW-0547">Nucleotide-binding</keyword>
<reference evidence="9 10" key="1">
    <citation type="submission" date="2019-12" db="EMBL/GenBank/DDBJ databases">
        <authorList>
            <person name="Li M."/>
        </authorList>
    </citation>
    <scope>NUCLEOTIDE SEQUENCE [LARGE SCALE GENOMIC DNA]</scope>
    <source>
        <strain evidence="9 10">GBMRC 2024</strain>
    </source>
</reference>
<feature type="domain" description="Glutamate-ammonia ligase adenylyltransferase repeated" evidence="7">
    <location>
        <begin position="526"/>
        <end position="764"/>
    </location>
</feature>
<proteinExistence type="predicted"/>
<dbReference type="InterPro" id="IPR005190">
    <property type="entry name" value="GlnE_rpt_dom"/>
</dbReference>
<organism evidence="9 10">
    <name type="scientific">Pseudooceanicola albus</name>
    <dbReference type="NCBI Taxonomy" id="2692189"/>
    <lineage>
        <taxon>Bacteria</taxon>
        <taxon>Pseudomonadati</taxon>
        <taxon>Pseudomonadota</taxon>
        <taxon>Alphaproteobacteria</taxon>
        <taxon>Rhodobacterales</taxon>
        <taxon>Paracoccaceae</taxon>
        <taxon>Pseudooceanicola</taxon>
    </lineage>
</organism>
<dbReference type="Proteomes" id="UP000477911">
    <property type="component" value="Unassembled WGS sequence"/>
</dbReference>
<name>A0A6L7FZR8_9RHOB</name>
<keyword evidence="10" id="KW-1185">Reference proteome</keyword>
<evidence type="ECO:0000259" key="8">
    <source>
        <dbReference type="Pfam" id="PF08335"/>
    </source>
</evidence>
<keyword evidence="4" id="KW-0067">ATP-binding</keyword>
<dbReference type="InterPro" id="IPR023057">
    <property type="entry name" value="GlnE"/>
</dbReference>
<dbReference type="AlphaFoldDB" id="A0A6L7FZR8"/>
<keyword evidence="1 9" id="KW-0808">Transferase</keyword>
<dbReference type="GO" id="GO:0005524">
    <property type="term" value="F:ATP binding"/>
    <property type="evidence" value="ECO:0007669"/>
    <property type="project" value="UniProtKB-KW"/>
</dbReference>
<feature type="domain" description="PII-uridylyltransferase/Glutamine-synthetase adenylyltransferase" evidence="8">
    <location>
        <begin position="312"/>
        <end position="437"/>
    </location>
</feature>
<comment type="caution">
    <text evidence="9">The sequence shown here is derived from an EMBL/GenBank/DDBJ whole genome shotgun (WGS) entry which is preliminary data.</text>
</comment>
<keyword evidence="5" id="KW-0460">Magnesium</keyword>
<evidence type="ECO:0000256" key="1">
    <source>
        <dbReference type="ARBA" id="ARBA00022679"/>
    </source>
</evidence>
<evidence type="ECO:0000256" key="5">
    <source>
        <dbReference type="ARBA" id="ARBA00022842"/>
    </source>
</evidence>
<sequence>MDDALKISRLPRPFDPDRGAEVLALLPGLEGDLPALIAGTGGTSPYLAGLIAREADWLRSSGALETPQAALAAEAARLSDIAPDQIPTELRRAKRRFALMIALCDLSGAWPLEKVTGALTDFGDLAAGLALRAALAAEIRRKKLPGMSEDDLETCCGMVLLAMGKMGAHELNYSSDIDLIALYDERRYEDVQEARPALIRATRKMAATLSDITAEGYVFRTDLRLRPDPSVTPVCVGMAAAERYYESLGRTWERAAYIKARAAVGDLAAGAEFLDDLRPFVWRRHLDYAAIQDAHAVRLAIRENKGFFGPLSLPGHDMKLGRGGIREIEFFAQFHQLIAGGRDPSLRIRPTVPALKRLAEQGWVPTETAQILSRHYRAHREVEHRIQMLNDAQTHSLPAGPEGLGRLAALMGRDEAELAADIKARLEEVHDVTEAFFAPENGGAEPAPHLEFDEEIVARWRSYPALSSGRAREIFARLRPQLLDALARAARPEEALSAFDGFLRGLPAGVQLFALFEANPHLIDLLGDIVGTAPDLALYLSRNSGVFDAVIGGRFFSDWPGLESLREELRGVIAQEDDYEARLDAARRWQKEWHFRIGVHHLRGLVPPQEAGREYAELAEAVVSALWPTVQAEFAARHGLPPGRGAVVMGMGSIGAGRLNARSDLDLIVIYDPADQETSDGARPLPARTYYARLTQALVTALSAPTAEGRLYEVDMRLRPSGNQGPVATSLPAYRDYQENHAWTWEHLALTRARVIAGPEDLAADVMAFRDGLLKRGRAPGPVLRDVAEMRARIAAARGPSSVWDVKVGPGRNQEIELMAQSGGLVAGNPEGWVGDGLRLAQESGWMTPAERDTLTETYRLLWSVGQVGKLLSDRTLDPGGIGEGGRTLLLRDTGAESIAALSERLEAATRAAAEAIDTILAREAAPEESAGDAAP</sequence>
<dbReference type="Gene3D" id="1.20.120.330">
    <property type="entry name" value="Nucleotidyltransferases domain 2"/>
    <property type="match status" value="2"/>
</dbReference>
<dbReference type="Gene3D" id="3.30.460.10">
    <property type="entry name" value="Beta Polymerase, domain 2"/>
    <property type="match status" value="2"/>
</dbReference>
<accession>A0A6L7FZR8</accession>
<evidence type="ECO:0000256" key="6">
    <source>
        <dbReference type="ARBA" id="ARBA00023268"/>
    </source>
</evidence>
<keyword evidence="2 9" id="KW-0548">Nucleotidyltransferase</keyword>
<evidence type="ECO:0000313" key="9">
    <source>
        <dbReference type="EMBL" id="MXN16932.1"/>
    </source>
</evidence>
<protein>
    <submittedName>
        <fullName evidence="9">Glutamine-synthetase adenylyltransferase</fullName>
    </submittedName>
</protein>
<evidence type="ECO:0000256" key="4">
    <source>
        <dbReference type="ARBA" id="ARBA00022840"/>
    </source>
</evidence>
<dbReference type="RefSeq" id="WP_160891754.1">
    <property type="nucleotide sequence ID" value="NZ_WUMU01000003.1"/>
</dbReference>
<evidence type="ECO:0000313" key="10">
    <source>
        <dbReference type="Proteomes" id="UP000477911"/>
    </source>
</evidence>
<dbReference type="SUPFAM" id="SSF81301">
    <property type="entry name" value="Nucleotidyltransferase"/>
    <property type="match status" value="2"/>
</dbReference>
<feature type="domain" description="Glutamate-ammonia ligase adenylyltransferase repeated" evidence="7">
    <location>
        <begin position="42"/>
        <end position="274"/>
    </location>
</feature>
<dbReference type="Pfam" id="PF08335">
    <property type="entry name" value="GlnD_UR_UTase"/>
    <property type="match status" value="1"/>
</dbReference>
<dbReference type="PANTHER" id="PTHR30621">
    <property type="entry name" value="GLUTAMINE SYNTHETASE ADENYLYLTRANSFERASE"/>
    <property type="match status" value="1"/>
</dbReference>
<keyword evidence="6" id="KW-0511">Multifunctional enzyme</keyword>
<dbReference type="EMBL" id="WUMU01000003">
    <property type="protein sequence ID" value="MXN16932.1"/>
    <property type="molecule type" value="Genomic_DNA"/>
</dbReference>
<evidence type="ECO:0000256" key="3">
    <source>
        <dbReference type="ARBA" id="ARBA00022741"/>
    </source>
</evidence>
<dbReference type="PANTHER" id="PTHR30621:SF0">
    <property type="entry name" value="BIFUNCTIONAL GLUTAMINE SYNTHETASE ADENYLYLTRANSFERASE_ADENYLYL-REMOVING ENZYME"/>
    <property type="match status" value="1"/>
</dbReference>
<dbReference type="GO" id="GO:0008882">
    <property type="term" value="F:[glutamate-ammonia-ligase] adenylyltransferase activity"/>
    <property type="evidence" value="ECO:0007669"/>
    <property type="project" value="InterPro"/>
</dbReference>
<dbReference type="GO" id="GO:0000820">
    <property type="term" value="P:regulation of glutamine family amino acid metabolic process"/>
    <property type="evidence" value="ECO:0007669"/>
    <property type="project" value="TreeGrafter"/>
</dbReference>